<dbReference type="eggNOG" id="COG0346">
    <property type="taxonomic scope" value="Bacteria"/>
</dbReference>
<dbReference type="Proteomes" id="UP000001227">
    <property type="component" value="Chromosome"/>
</dbReference>
<dbReference type="InterPro" id="IPR029068">
    <property type="entry name" value="Glyas_Bleomycin-R_OHBP_Dase"/>
</dbReference>
<evidence type="ECO:0000313" key="4">
    <source>
        <dbReference type="Proteomes" id="UP000001227"/>
    </source>
</evidence>
<feature type="domain" description="VOC" evidence="2">
    <location>
        <begin position="56"/>
        <end position="177"/>
    </location>
</feature>
<dbReference type="InterPro" id="IPR037523">
    <property type="entry name" value="VOC_core"/>
</dbReference>
<keyword evidence="4" id="KW-1185">Reference proteome</keyword>
<feature type="transmembrane region" description="Helical" evidence="1">
    <location>
        <begin position="21"/>
        <end position="42"/>
    </location>
</feature>
<evidence type="ECO:0000259" key="2">
    <source>
        <dbReference type="PROSITE" id="PS51819"/>
    </source>
</evidence>
<keyword evidence="1" id="KW-1133">Transmembrane helix</keyword>
<sequence>MKDDFVRFLQVRVYQRSDFCYLKLNIMKQIIFILIILSISIMSCSQPNSNLKINNKMKLNAGIITKKMSETKSFYTTLFNFGVTFENEFYLLLHTPNHESEISFLLPNHPSQQPLFHKPFQGQGVYLTIEVDDVDKVYNELKEKNIPIRIELRDEPWGDRHFAIEDPNGIGIDIVKYSPQQDQ</sequence>
<gene>
    <name evidence="3" type="ordered locus">Aasi_1686</name>
</gene>
<dbReference type="InterPro" id="IPR004360">
    <property type="entry name" value="Glyas_Fos-R_dOase_dom"/>
</dbReference>
<dbReference type="Gene3D" id="3.30.720.120">
    <property type="match status" value="1"/>
</dbReference>
<dbReference type="HOGENOM" id="CLU_046006_13_1_10"/>
<name>C3L3U0_AMOA5</name>
<dbReference type="SUPFAM" id="SSF54593">
    <property type="entry name" value="Glyoxalase/Bleomycin resistance protein/Dihydroxybiphenyl dioxygenase"/>
    <property type="match status" value="1"/>
</dbReference>
<dbReference type="Pfam" id="PF00903">
    <property type="entry name" value="Glyoxalase"/>
    <property type="match status" value="1"/>
</dbReference>
<evidence type="ECO:0000256" key="1">
    <source>
        <dbReference type="SAM" id="Phobius"/>
    </source>
</evidence>
<keyword evidence="1" id="KW-0472">Membrane</keyword>
<dbReference type="Gene3D" id="3.30.720.110">
    <property type="match status" value="1"/>
</dbReference>
<keyword evidence="1" id="KW-0812">Transmembrane</keyword>
<proteinExistence type="predicted"/>
<organism evidence="3 4">
    <name type="scientific">Amoebophilus asiaticus (strain 5a2)</name>
    <dbReference type="NCBI Taxonomy" id="452471"/>
    <lineage>
        <taxon>Bacteria</taxon>
        <taxon>Pseudomonadati</taxon>
        <taxon>Bacteroidota</taxon>
        <taxon>Cytophagia</taxon>
        <taxon>Cytophagales</taxon>
        <taxon>Amoebophilaceae</taxon>
        <taxon>Candidatus Amoebophilus</taxon>
    </lineage>
</organism>
<accession>C3L3U0</accession>
<dbReference type="KEGG" id="aas:Aasi_1686"/>
<dbReference type="EMBL" id="CP001102">
    <property type="protein sequence ID" value="ACP20981.1"/>
    <property type="molecule type" value="Genomic_DNA"/>
</dbReference>
<dbReference type="PROSITE" id="PS51819">
    <property type="entry name" value="VOC"/>
    <property type="match status" value="1"/>
</dbReference>
<evidence type="ECO:0000313" key="3">
    <source>
        <dbReference type="EMBL" id="ACP20981.1"/>
    </source>
</evidence>
<protein>
    <recommendedName>
        <fullName evidence="2">VOC domain-containing protein</fullName>
    </recommendedName>
</protein>
<dbReference type="AlphaFoldDB" id="C3L3U0"/>
<reference evidence="3 4" key="1">
    <citation type="journal article" date="2010" name="J. Bacteriol.">
        <title>The genome of the amoeba symbiont 'Candidatus Amoebophilus asiaticus' reveals common mechanisms for host cell interaction among amoeba-associated bacteria.</title>
        <authorList>
            <person name="Schmitz-Esser S."/>
            <person name="Tischler P."/>
            <person name="Arnold R."/>
            <person name="Montanaro J."/>
            <person name="Wagner M."/>
            <person name="Rattei T."/>
            <person name="Horn M."/>
        </authorList>
    </citation>
    <scope>NUCLEOTIDE SEQUENCE [LARGE SCALE GENOMIC DNA]</scope>
    <source>
        <strain evidence="3 4">5a2</strain>
    </source>
</reference>